<dbReference type="SUPFAM" id="SSF53756">
    <property type="entry name" value="UDP-Glycosyltransferase/glycogen phosphorylase"/>
    <property type="match status" value="1"/>
</dbReference>
<keyword evidence="4" id="KW-0812">Transmembrane</keyword>
<keyword evidence="4" id="KW-1133">Transmembrane helix</keyword>
<keyword evidence="4" id="KW-0472">Membrane</keyword>
<keyword evidence="3" id="KW-0808">Transferase</keyword>
<comment type="caution">
    <text evidence="6">The sequence shown here is derived from an EMBL/GenBank/DDBJ whole genome shotgun (WGS) entry which is preliminary data.</text>
</comment>
<keyword evidence="2" id="KW-0328">Glycosyltransferase</keyword>
<keyword evidence="5" id="KW-0732">Signal</keyword>
<accession>A0AA38MAI4</accession>
<dbReference type="AlphaFoldDB" id="A0AA38MAI4"/>
<evidence type="ECO:0008006" key="8">
    <source>
        <dbReference type="Google" id="ProtNLM"/>
    </source>
</evidence>
<comment type="similarity">
    <text evidence="1">Belongs to the UDP-glycosyltransferase family.</text>
</comment>
<keyword evidence="7" id="KW-1185">Reference proteome</keyword>
<dbReference type="Gene3D" id="3.40.50.2000">
    <property type="entry name" value="Glycogen Phosphorylase B"/>
    <property type="match status" value="1"/>
</dbReference>
<name>A0AA38MAI4_9CUCU</name>
<dbReference type="GO" id="GO:0008194">
    <property type="term" value="F:UDP-glycosyltransferase activity"/>
    <property type="evidence" value="ECO:0007669"/>
    <property type="project" value="InterPro"/>
</dbReference>
<evidence type="ECO:0000256" key="2">
    <source>
        <dbReference type="ARBA" id="ARBA00022676"/>
    </source>
</evidence>
<evidence type="ECO:0000256" key="3">
    <source>
        <dbReference type="ARBA" id="ARBA00022679"/>
    </source>
</evidence>
<reference evidence="6" key="1">
    <citation type="journal article" date="2023" name="G3 (Bethesda)">
        <title>Whole genome assemblies of Zophobas morio and Tenebrio molitor.</title>
        <authorList>
            <person name="Kaur S."/>
            <person name="Stinson S.A."/>
            <person name="diCenzo G.C."/>
        </authorList>
    </citation>
    <scope>NUCLEOTIDE SEQUENCE</scope>
    <source>
        <strain evidence="6">QUZm001</strain>
    </source>
</reference>
<feature type="chain" id="PRO_5041311454" description="UDP-glucuronosyltransferase" evidence="5">
    <location>
        <begin position="19"/>
        <end position="511"/>
    </location>
</feature>
<dbReference type="Pfam" id="PF00201">
    <property type="entry name" value="UDPGT"/>
    <property type="match status" value="1"/>
</dbReference>
<evidence type="ECO:0000313" key="6">
    <source>
        <dbReference type="EMBL" id="KAJ3648847.1"/>
    </source>
</evidence>
<protein>
    <recommendedName>
        <fullName evidence="8">UDP-glucuronosyltransferase</fullName>
    </recommendedName>
</protein>
<evidence type="ECO:0000256" key="5">
    <source>
        <dbReference type="SAM" id="SignalP"/>
    </source>
</evidence>
<gene>
    <name evidence="6" type="ORF">Zmor_020618</name>
</gene>
<dbReference type="PANTHER" id="PTHR48043">
    <property type="entry name" value="EG:EG0003.4 PROTEIN-RELATED"/>
    <property type="match status" value="1"/>
</dbReference>
<feature type="signal peptide" evidence="5">
    <location>
        <begin position="1"/>
        <end position="18"/>
    </location>
</feature>
<evidence type="ECO:0000256" key="4">
    <source>
        <dbReference type="SAM" id="Phobius"/>
    </source>
</evidence>
<organism evidence="6 7">
    <name type="scientific">Zophobas morio</name>
    <dbReference type="NCBI Taxonomy" id="2755281"/>
    <lineage>
        <taxon>Eukaryota</taxon>
        <taxon>Metazoa</taxon>
        <taxon>Ecdysozoa</taxon>
        <taxon>Arthropoda</taxon>
        <taxon>Hexapoda</taxon>
        <taxon>Insecta</taxon>
        <taxon>Pterygota</taxon>
        <taxon>Neoptera</taxon>
        <taxon>Endopterygota</taxon>
        <taxon>Coleoptera</taxon>
        <taxon>Polyphaga</taxon>
        <taxon>Cucujiformia</taxon>
        <taxon>Tenebrionidae</taxon>
        <taxon>Zophobas</taxon>
    </lineage>
</organism>
<evidence type="ECO:0000313" key="7">
    <source>
        <dbReference type="Proteomes" id="UP001168821"/>
    </source>
</evidence>
<dbReference type="PANTHER" id="PTHR48043:SF159">
    <property type="entry name" value="EG:EG0003.4 PROTEIN-RELATED"/>
    <property type="match status" value="1"/>
</dbReference>
<feature type="transmembrane region" description="Helical" evidence="4">
    <location>
        <begin position="473"/>
        <end position="496"/>
    </location>
</feature>
<dbReference type="InterPro" id="IPR050271">
    <property type="entry name" value="UDP-glycosyltransferase"/>
</dbReference>
<sequence>MILFFTIFVILHIHFAHGANILAITTLLSPSHHLFHDVYLLELAERGHNITLLGHDEDKHGHPNYTHIVMEGVYNQMRKSFDLMKMKDMSDWETIKSLWSYTELTCMMDFETQGLQKIIEYPSGFKFDLIIWDINNGQCLFPLIDKFGRPPVIYINPFLNQPNTFKNVWQSYIPFMTHTHTDHMTFWQKIKTTFFNILLEITREIYLIPRQQELAESHFGKLNFTIKEIERNVSLMLTNHNPVFNYVEALPPNIIPIGGLHIQPKPLPEDLKAILDESKHGVILFSLGSNVRCQDLDDDKIQAILKTFSKLKQDIIWKFGHDKISHISKNVHIRKWVPQNDILAHKNTVLFITHGGLLSSHEIVYNGVPVIGIPFFLDQLQNIGNFVAKGIGLKLEFEDITEDNFYNVIQEVLNNKSYSEKVKNLSVLYKHRINTPLETVVYWMEYILKFKTAKHFNLSTRDMNLIDVGNLDIILFFSLPFLLFFIIFNCAFYYIFKFLYKSSNLKKTKVS</sequence>
<dbReference type="FunFam" id="3.40.50.2000:FF:000050">
    <property type="entry name" value="UDP-glucuronosyltransferase"/>
    <property type="match status" value="1"/>
</dbReference>
<dbReference type="CDD" id="cd03784">
    <property type="entry name" value="GT1_Gtf-like"/>
    <property type="match status" value="1"/>
</dbReference>
<proteinExistence type="inferred from homology"/>
<dbReference type="EMBL" id="JALNTZ010000006">
    <property type="protein sequence ID" value="KAJ3648847.1"/>
    <property type="molecule type" value="Genomic_DNA"/>
</dbReference>
<dbReference type="Proteomes" id="UP001168821">
    <property type="component" value="Unassembled WGS sequence"/>
</dbReference>
<evidence type="ECO:0000256" key="1">
    <source>
        <dbReference type="ARBA" id="ARBA00009995"/>
    </source>
</evidence>
<dbReference type="InterPro" id="IPR002213">
    <property type="entry name" value="UDP_glucos_trans"/>
</dbReference>